<gene>
    <name evidence="1" type="ORF">GCM10017621_32030</name>
</gene>
<evidence type="ECO:0008006" key="3">
    <source>
        <dbReference type="Google" id="ProtNLM"/>
    </source>
</evidence>
<keyword evidence="2" id="KW-1185">Reference proteome</keyword>
<reference evidence="1" key="1">
    <citation type="journal article" date="2014" name="Int. J. Syst. Evol. Microbiol.">
        <title>Complete genome sequence of Corynebacterium casei LMG S-19264T (=DSM 44701T), isolated from a smear-ripened cheese.</title>
        <authorList>
            <consortium name="US DOE Joint Genome Institute (JGI-PGF)"/>
            <person name="Walter F."/>
            <person name="Albersmeier A."/>
            <person name="Kalinowski J."/>
            <person name="Ruckert C."/>
        </authorList>
    </citation>
    <scope>NUCLEOTIDE SEQUENCE</scope>
    <source>
        <strain evidence="1">VKM B-1513</strain>
    </source>
</reference>
<comment type="caution">
    <text evidence="1">The sequence shown here is derived from an EMBL/GenBank/DDBJ whole genome shotgun (WGS) entry which is preliminary data.</text>
</comment>
<evidence type="ECO:0000313" key="1">
    <source>
        <dbReference type="EMBL" id="GLK53695.1"/>
    </source>
</evidence>
<organism evidence="1 2">
    <name type="scientific">Maricaulis virginensis</name>
    <dbReference type="NCBI Taxonomy" id="144022"/>
    <lineage>
        <taxon>Bacteria</taxon>
        <taxon>Pseudomonadati</taxon>
        <taxon>Pseudomonadota</taxon>
        <taxon>Alphaproteobacteria</taxon>
        <taxon>Maricaulales</taxon>
        <taxon>Maricaulaceae</taxon>
        <taxon>Maricaulis</taxon>
    </lineage>
</organism>
<dbReference type="Pfam" id="PF16252">
    <property type="entry name" value="DUF4908"/>
    <property type="match status" value="1"/>
</dbReference>
<evidence type="ECO:0000313" key="2">
    <source>
        <dbReference type="Proteomes" id="UP001143486"/>
    </source>
</evidence>
<proteinExistence type="predicted"/>
<dbReference type="AlphaFoldDB" id="A0A9W6MPJ7"/>
<sequence length="250" mass="26892">MPLMMLTGMIRWITAILIAALAAGAASGMQNPLRDRLLRNERAQESTGWYQRADTGAFFLFDRSGEAALLRERDAPDSEVIVLYPDRAPGGGTAYITDTGRELMRLNPLGGATYFPADAPDGVIVEFASPAAGLSPIPRSPGEVRSRAERLASDLARQLDRNISVQYAPAPRAGLGIQFDTLDLIDRAVGLVPGDRRRLRDLTEISLVLGDRPAAFVEESRLVIVIAPDAGHAGRPSSAMIAQVLARMSS</sequence>
<name>A0A9W6MPJ7_9PROT</name>
<protein>
    <recommendedName>
        <fullName evidence="3">DUF4908 domain-containing protein</fullName>
    </recommendedName>
</protein>
<reference evidence="1" key="2">
    <citation type="submission" date="2023-01" db="EMBL/GenBank/DDBJ databases">
        <authorList>
            <person name="Sun Q."/>
            <person name="Evtushenko L."/>
        </authorList>
    </citation>
    <scope>NUCLEOTIDE SEQUENCE</scope>
    <source>
        <strain evidence="1">VKM B-1513</strain>
    </source>
</reference>
<dbReference type="EMBL" id="BSFE01000013">
    <property type="protein sequence ID" value="GLK53695.1"/>
    <property type="molecule type" value="Genomic_DNA"/>
</dbReference>
<dbReference type="InterPro" id="IPR032591">
    <property type="entry name" value="DUF4908"/>
</dbReference>
<accession>A0A9W6MPJ7</accession>
<dbReference type="Proteomes" id="UP001143486">
    <property type="component" value="Unassembled WGS sequence"/>
</dbReference>